<name>A0A7E4UPG6_PANRE</name>
<evidence type="ECO:0000256" key="2">
    <source>
        <dbReference type="ARBA" id="ARBA00010922"/>
    </source>
</evidence>
<keyword evidence="3" id="KW-0540">Nuclease</keyword>
<dbReference type="Pfam" id="PF18561">
    <property type="entry name" value="Regnase_1_C"/>
    <property type="match status" value="1"/>
</dbReference>
<dbReference type="InterPro" id="IPR021869">
    <property type="entry name" value="RNase_Zc3h12_NYN"/>
</dbReference>
<keyword evidence="8 10" id="KW-0862">Zinc</keyword>
<feature type="region of interest" description="Disordered" evidence="11">
    <location>
        <begin position="168"/>
        <end position="187"/>
    </location>
</feature>
<proteinExistence type="inferred from homology"/>
<dbReference type="InterPro" id="IPR040757">
    <property type="entry name" value="Regnase_1/ZC3H12_C"/>
</dbReference>
<evidence type="ECO:0000256" key="3">
    <source>
        <dbReference type="ARBA" id="ARBA00022722"/>
    </source>
</evidence>
<dbReference type="Gene3D" id="3.40.50.11980">
    <property type="match status" value="1"/>
</dbReference>
<sequence>MESIKVLPRPIGSPPVHKPLQRVLPSKVATPSADELASAHPLLFTSSSTSTVTPLRQGAVSPKPAAHPTASDASNPDSCYSSCSEESHASLSRESSDSADKAKRSDSPDSLKGNTGDIDEALLRDFANKLGFSDANLRIVLEKLGPEAQQNNVLAELILLGKNAGSHQKTAVPPPKAASPGAGGATEVAKPKLRPIVIDGSNIAMTHGHKEVFSCLGIRECVNFFVNRGHEDIIVFVPKFHREAPRFHCPITDQHILYDLEAEQRLIWTPARNVNGRRIVCHDDKYILKTAEEKEAIIVSNDEYRDLVKEVPQYRSMVEQRLLMYSFVGGKFMPPDDPLGRRGPTLSQFLSMTPTMTAQPCPYAKKCTYGNKCKYYHPERKNGVRQSVTERLTNGGKSKQTLRERPSMAYEMNSVRGGTRPNALQSPALSNLQNRNAVGRTQSLNLPPGNVNGNPYGFTPQPNGTQMPYWNPQHNHPPPQIPPQHLALNRNFSTPLRSNASTHYEPLLPQGLLNHIDADSGPNSRSSSLSDFLFPQQNQPTLYGSESHMYSPSTAIWGESLYSVGPFVNTRDTTPTPPQHPIDDNRSRLEYHLCQLFPKATVMAVMAALPNETDPQKLCQRIIALQQGFEKAT</sequence>
<dbReference type="PANTHER" id="PTHR12876">
    <property type="entry name" value="N4BP1-RELATED"/>
    <property type="match status" value="1"/>
</dbReference>
<keyword evidence="5" id="KW-0255">Endonuclease</keyword>
<evidence type="ECO:0000256" key="6">
    <source>
        <dbReference type="ARBA" id="ARBA00022771"/>
    </source>
</evidence>
<dbReference type="Proteomes" id="UP000492821">
    <property type="component" value="Unassembled WGS sequence"/>
</dbReference>
<dbReference type="Pfam" id="PF11977">
    <property type="entry name" value="RNase_Zc3h12a"/>
    <property type="match status" value="1"/>
</dbReference>
<organism evidence="13 14">
    <name type="scientific">Panagrellus redivivus</name>
    <name type="common">Microworm</name>
    <dbReference type="NCBI Taxonomy" id="6233"/>
    <lineage>
        <taxon>Eukaryota</taxon>
        <taxon>Metazoa</taxon>
        <taxon>Ecdysozoa</taxon>
        <taxon>Nematoda</taxon>
        <taxon>Chromadorea</taxon>
        <taxon>Rhabditida</taxon>
        <taxon>Tylenchina</taxon>
        <taxon>Panagrolaimomorpha</taxon>
        <taxon>Panagrolaimoidea</taxon>
        <taxon>Panagrolaimidae</taxon>
        <taxon>Panagrellus</taxon>
    </lineage>
</organism>
<dbReference type="PANTHER" id="PTHR12876:SF35">
    <property type="entry name" value="LD08718P-RELATED"/>
    <property type="match status" value="1"/>
</dbReference>
<keyword evidence="9" id="KW-0460">Magnesium</keyword>
<feature type="compositionally biased region" description="Low complexity" evidence="11">
    <location>
        <begin position="447"/>
        <end position="457"/>
    </location>
</feature>
<evidence type="ECO:0000256" key="11">
    <source>
        <dbReference type="SAM" id="MobiDB-lite"/>
    </source>
</evidence>
<dbReference type="Pfam" id="PF18039">
    <property type="entry name" value="UBA_6"/>
    <property type="match status" value="1"/>
</dbReference>
<reference evidence="13" key="1">
    <citation type="journal article" date="2013" name="Genetics">
        <title>The draft genome and transcriptome of Panagrellus redivivus are shaped by the harsh demands of a free-living lifestyle.</title>
        <authorList>
            <person name="Srinivasan J."/>
            <person name="Dillman A.R."/>
            <person name="Macchietto M.G."/>
            <person name="Heikkinen L."/>
            <person name="Lakso M."/>
            <person name="Fracchia K.M."/>
            <person name="Antoshechkin I."/>
            <person name="Mortazavi A."/>
            <person name="Wong G."/>
            <person name="Sternberg P.W."/>
        </authorList>
    </citation>
    <scope>NUCLEOTIDE SEQUENCE [LARGE SCALE GENOMIC DNA]</scope>
    <source>
        <strain evidence="13">MT8872</strain>
    </source>
</reference>
<feature type="region of interest" description="Disordered" evidence="11">
    <location>
        <begin position="513"/>
        <end position="532"/>
    </location>
</feature>
<evidence type="ECO:0000256" key="8">
    <source>
        <dbReference type="ARBA" id="ARBA00022833"/>
    </source>
</evidence>
<dbReference type="GO" id="GO:0005634">
    <property type="term" value="C:nucleus"/>
    <property type="evidence" value="ECO:0007669"/>
    <property type="project" value="TreeGrafter"/>
</dbReference>
<comment type="cofactor">
    <cofactor evidence="1">
        <name>Mg(2+)</name>
        <dbReference type="ChEBI" id="CHEBI:18420"/>
    </cofactor>
</comment>
<evidence type="ECO:0000256" key="1">
    <source>
        <dbReference type="ARBA" id="ARBA00001946"/>
    </source>
</evidence>
<feature type="region of interest" description="Disordered" evidence="11">
    <location>
        <begin position="1"/>
        <end position="116"/>
    </location>
</feature>
<dbReference type="GO" id="GO:0036464">
    <property type="term" value="C:cytoplasmic ribonucleoprotein granule"/>
    <property type="evidence" value="ECO:0007669"/>
    <property type="project" value="TreeGrafter"/>
</dbReference>
<evidence type="ECO:0000256" key="10">
    <source>
        <dbReference type="PROSITE-ProRule" id="PRU00723"/>
    </source>
</evidence>
<dbReference type="AlphaFoldDB" id="A0A7E4UPG6"/>
<evidence type="ECO:0000256" key="9">
    <source>
        <dbReference type="ARBA" id="ARBA00022842"/>
    </source>
</evidence>
<evidence type="ECO:0000256" key="7">
    <source>
        <dbReference type="ARBA" id="ARBA00022801"/>
    </source>
</evidence>
<dbReference type="InterPro" id="IPR051101">
    <property type="entry name" value="ZC3H12/N4BP1_RNase_Reg"/>
</dbReference>
<feature type="region of interest" description="Disordered" evidence="11">
    <location>
        <begin position="440"/>
        <end position="487"/>
    </location>
</feature>
<dbReference type="GO" id="GO:0004521">
    <property type="term" value="F:RNA endonuclease activity"/>
    <property type="evidence" value="ECO:0007669"/>
    <property type="project" value="TreeGrafter"/>
</dbReference>
<protein>
    <submittedName>
        <fullName evidence="14">C3H1-type domain-containing protein</fullName>
    </submittedName>
</protein>
<dbReference type="FunFam" id="3.40.50.11980:FF:000001">
    <property type="entry name" value="ZC3H12A isoform 1"/>
    <property type="match status" value="1"/>
</dbReference>
<dbReference type="GO" id="GO:0003729">
    <property type="term" value="F:mRNA binding"/>
    <property type="evidence" value="ECO:0007669"/>
    <property type="project" value="TreeGrafter"/>
</dbReference>
<reference evidence="14" key="2">
    <citation type="submission" date="2020-10" db="UniProtKB">
        <authorList>
            <consortium name="WormBaseParasite"/>
        </authorList>
    </citation>
    <scope>IDENTIFICATION</scope>
</reference>
<feature type="compositionally biased region" description="Low complexity" evidence="11">
    <location>
        <begin position="78"/>
        <end position="92"/>
    </location>
</feature>
<keyword evidence="4 10" id="KW-0479">Metal-binding</keyword>
<keyword evidence="6 10" id="KW-0863">Zinc-finger</keyword>
<feature type="compositionally biased region" description="Basic and acidic residues" evidence="11">
    <location>
        <begin position="94"/>
        <end position="109"/>
    </location>
</feature>
<accession>A0A7E4UPG6</accession>
<feature type="domain" description="C3H1-type" evidence="12">
    <location>
        <begin position="355"/>
        <end position="380"/>
    </location>
</feature>
<dbReference type="GO" id="GO:0016787">
    <property type="term" value="F:hydrolase activity"/>
    <property type="evidence" value="ECO:0007669"/>
    <property type="project" value="UniProtKB-KW"/>
</dbReference>
<keyword evidence="13" id="KW-1185">Reference proteome</keyword>
<dbReference type="InterPro" id="IPR040546">
    <property type="entry name" value="Rege-1_UBA-like"/>
</dbReference>
<dbReference type="PROSITE" id="PS50103">
    <property type="entry name" value="ZF_C3H1"/>
    <property type="match status" value="1"/>
</dbReference>
<feature type="compositionally biased region" description="Polar residues" evidence="11">
    <location>
        <begin position="521"/>
        <end position="532"/>
    </location>
</feature>
<evidence type="ECO:0000259" key="12">
    <source>
        <dbReference type="PROSITE" id="PS50103"/>
    </source>
</evidence>
<evidence type="ECO:0000256" key="4">
    <source>
        <dbReference type="ARBA" id="ARBA00022723"/>
    </source>
</evidence>
<dbReference type="GO" id="GO:0008270">
    <property type="term" value="F:zinc ion binding"/>
    <property type="evidence" value="ECO:0007669"/>
    <property type="project" value="UniProtKB-KW"/>
</dbReference>
<evidence type="ECO:0000313" key="13">
    <source>
        <dbReference type="Proteomes" id="UP000492821"/>
    </source>
</evidence>
<dbReference type="WBParaSite" id="Pan_g11221.t1">
    <property type="protein sequence ID" value="Pan_g11221.t1"/>
    <property type="gene ID" value="Pan_g11221"/>
</dbReference>
<comment type="similarity">
    <text evidence="2">Belongs to the ZC3H12 family.</text>
</comment>
<evidence type="ECO:0000313" key="14">
    <source>
        <dbReference type="WBParaSite" id="Pan_g11221.t1"/>
    </source>
</evidence>
<evidence type="ECO:0000256" key="5">
    <source>
        <dbReference type="ARBA" id="ARBA00022759"/>
    </source>
</evidence>
<dbReference type="InterPro" id="IPR000571">
    <property type="entry name" value="Znf_CCCH"/>
</dbReference>
<feature type="zinc finger region" description="C3H1-type" evidence="10">
    <location>
        <begin position="355"/>
        <end position="380"/>
    </location>
</feature>
<keyword evidence="7" id="KW-0378">Hydrolase</keyword>